<proteinExistence type="predicted"/>
<dbReference type="STRING" id="1056495.Calag_1529"/>
<dbReference type="EMBL" id="CP003378">
    <property type="protein sequence ID" value="AFZ71228.1"/>
    <property type="molecule type" value="Genomic_DNA"/>
</dbReference>
<dbReference type="InterPro" id="IPR029063">
    <property type="entry name" value="SAM-dependent_MTases_sf"/>
</dbReference>
<dbReference type="RefSeq" id="WP_015233125.1">
    <property type="nucleotide sequence ID" value="NC_019791.1"/>
</dbReference>
<dbReference type="GeneID" id="14212790"/>
<dbReference type="OrthoDB" id="1018at2157"/>
<gene>
    <name evidence="2" type="ordered locus">Calag_1529</name>
</gene>
<accession>L0ABF4</accession>
<dbReference type="Proteomes" id="UP000010469">
    <property type="component" value="Chromosome"/>
</dbReference>
<keyword evidence="2" id="KW-0489">Methyltransferase</keyword>
<evidence type="ECO:0000313" key="3">
    <source>
        <dbReference type="Proteomes" id="UP000010469"/>
    </source>
</evidence>
<dbReference type="GO" id="GO:0032259">
    <property type="term" value="P:methylation"/>
    <property type="evidence" value="ECO:0007669"/>
    <property type="project" value="UniProtKB-KW"/>
</dbReference>
<evidence type="ECO:0000313" key="2">
    <source>
        <dbReference type="EMBL" id="AFZ71228.1"/>
    </source>
</evidence>
<dbReference type="InterPro" id="IPR050508">
    <property type="entry name" value="Methyltransf_Superfamily"/>
</dbReference>
<dbReference type="CDD" id="cd02440">
    <property type="entry name" value="AdoMet_MTases"/>
    <property type="match status" value="1"/>
</dbReference>
<dbReference type="AlphaFoldDB" id="L0ABF4"/>
<dbReference type="KEGG" id="clg:Calag_1529"/>
<organism evidence="2 3">
    <name type="scientific">Caldisphaera lagunensis (strain DSM 15908 / JCM 11604 / ANMR 0165 / IC-154)</name>
    <dbReference type="NCBI Taxonomy" id="1056495"/>
    <lineage>
        <taxon>Archaea</taxon>
        <taxon>Thermoproteota</taxon>
        <taxon>Thermoprotei</taxon>
        <taxon>Acidilobales</taxon>
        <taxon>Caldisphaeraceae</taxon>
        <taxon>Caldisphaera</taxon>
    </lineage>
</organism>
<dbReference type="eggNOG" id="arCOG01773">
    <property type="taxonomic scope" value="Archaea"/>
</dbReference>
<dbReference type="Pfam" id="PF08241">
    <property type="entry name" value="Methyltransf_11"/>
    <property type="match status" value="1"/>
</dbReference>
<dbReference type="PANTHER" id="PTHR42912">
    <property type="entry name" value="METHYLTRANSFERASE"/>
    <property type="match status" value="1"/>
</dbReference>
<keyword evidence="2" id="KW-0808">Transferase</keyword>
<keyword evidence="2" id="KW-0830">Ubiquinone</keyword>
<evidence type="ECO:0000259" key="1">
    <source>
        <dbReference type="Pfam" id="PF08241"/>
    </source>
</evidence>
<reference evidence="3" key="1">
    <citation type="submission" date="2012-03" db="EMBL/GenBank/DDBJ databases">
        <title>Complete genome of Caldisphaera lagunensis DSM 15908.</title>
        <authorList>
            <person name="Lucas S."/>
            <person name="Copeland A."/>
            <person name="Lapidus A."/>
            <person name="Glavina del Rio T."/>
            <person name="Dalin E."/>
            <person name="Tice H."/>
            <person name="Bruce D."/>
            <person name="Goodwin L."/>
            <person name="Pitluck S."/>
            <person name="Peters L."/>
            <person name="Mikhailova N."/>
            <person name="Teshima H."/>
            <person name="Kyrpides N."/>
            <person name="Mavromatis K."/>
            <person name="Ivanova N."/>
            <person name="Brettin T."/>
            <person name="Detter J.C."/>
            <person name="Han C."/>
            <person name="Larimer F."/>
            <person name="Land M."/>
            <person name="Hauser L."/>
            <person name="Markowitz V."/>
            <person name="Cheng J.-F."/>
            <person name="Hugenholtz P."/>
            <person name="Woyke T."/>
            <person name="Wu D."/>
            <person name="Spring S."/>
            <person name="Schroeder M."/>
            <person name="Brambilla E."/>
            <person name="Klenk H.-P."/>
            <person name="Eisen J.A."/>
        </authorList>
    </citation>
    <scope>NUCLEOTIDE SEQUENCE [LARGE SCALE GENOMIC DNA]</scope>
    <source>
        <strain evidence="3">DSM 15908 / JCM 11604 / IC-154</strain>
    </source>
</reference>
<keyword evidence="3" id="KW-1185">Reference proteome</keyword>
<name>L0ABF4_CALLD</name>
<dbReference type="HOGENOM" id="CLU_037990_14_1_2"/>
<feature type="domain" description="Methyltransferase type 11" evidence="1">
    <location>
        <begin position="41"/>
        <end position="126"/>
    </location>
</feature>
<dbReference type="Gene3D" id="3.40.50.150">
    <property type="entry name" value="Vaccinia Virus protein VP39"/>
    <property type="match status" value="1"/>
</dbReference>
<dbReference type="SUPFAM" id="SSF53335">
    <property type="entry name" value="S-adenosyl-L-methionine-dependent methyltransferases"/>
    <property type="match status" value="1"/>
</dbReference>
<protein>
    <submittedName>
        <fullName evidence="2">Methylase involved in ubiquinone/menaquinone biosynthesis</fullName>
    </submittedName>
</protein>
<dbReference type="InterPro" id="IPR013216">
    <property type="entry name" value="Methyltransf_11"/>
</dbReference>
<sequence length="209" mass="24143">MVSDPFDTYSLKYDEWYEKHKILYENELNAVFRVKTKGISLEIGVGSGRFAKPLNIDFGLDPSIELLKIARKRGIEVIKGVGEHLPFSNKKFDVIYLIVTICFVDDPIRTLKESNRVLKNNGSIIIGFVPKESKWGKYYESIKDTSPFYKYATFYSYKEIVNMINETDFKVVETISTLFQNVNQKEIYEEPINGYNSDAGFIIIKAMKL</sequence>
<dbReference type="GO" id="GO:0008757">
    <property type="term" value="F:S-adenosylmethionine-dependent methyltransferase activity"/>
    <property type="evidence" value="ECO:0007669"/>
    <property type="project" value="InterPro"/>
</dbReference>
<dbReference type="InParanoid" id="L0ABF4"/>
<dbReference type="PANTHER" id="PTHR42912:SF80">
    <property type="entry name" value="METHYLTRANSFERASE DOMAIN-CONTAINING PROTEIN"/>
    <property type="match status" value="1"/>
</dbReference>